<feature type="transmembrane region" description="Helical" evidence="2">
    <location>
        <begin position="277"/>
        <end position="296"/>
    </location>
</feature>
<evidence type="ECO:0000256" key="1">
    <source>
        <dbReference type="SAM" id="MobiDB-lite"/>
    </source>
</evidence>
<keyword evidence="5" id="KW-1185">Reference proteome</keyword>
<feature type="region of interest" description="Disordered" evidence="1">
    <location>
        <begin position="616"/>
        <end position="637"/>
    </location>
</feature>
<keyword evidence="2" id="KW-1133">Transmembrane helix</keyword>
<proteinExistence type="predicted"/>
<accession>A0ABP0LFE4</accession>
<evidence type="ECO:0000313" key="3">
    <source>
        <dbReference type="EMBL" id="CAK9036803.1"/>
    </source>
</evidence>
<evidence type="ECO:0000313" key="5">
    <source>
        <dbReference type="Proteomes" id="UP001642484"/>
    </source>
</evidence>
<evidence type="ECO:0000256" key="2">
    <source>
        <dbReference type="SAM" id="Phobius"/>
    </source>
</evidence>
<feature type="region of interest" description="Disordered" evidence="1">
    <location>
        <begin position="113"/>
        <end position="139"/>
    </location>
</feature>
<name>A0ABP0LFE4_9DINO</name>
<feature type="transmembrane region" description="Helical" evidence="2">
    <location>
        <begin position="228"/>
        <end position="257"/>
    </location>
</feature>
<gene>
    <name evidence="3" type="ORF">CCMP2556_LOCUS20427</name>
    <name evidence="4" type="ORF">CCMP2556_LOCUS20639</name>
</gene>
<feature type="transmembrane region" description="Helical" evidence="2">
    <location>
        <begin position="511"/>
        <end position="536"/>
    </location>
</feature>
<evidence type="ECO:0000313" key="4">
    <source>
        <dbReference type="EMBL" id="CAK9037323.1"/>
    </source>
</evidence>
<dbReference type="Proteomes" id="UP001642484">
    <property type="component" value="Unassembled WGS sequence"/>
</dbReference>
<dbReference type="EMBL" id="CAXAMN010011980">
    <property type="protein sequence ID" value="CAK9036803.1"/>
    <property type="molecule type" value="Genomic_DNA"/>
</dbReference>
<keyword evidence="2" id="KW-0812">Transmembrane</keyword>
<feature type="region of interest" description="Disordered" evidence="1">
    <location>
        <begin position="467"/>
        <end position="486"/>
    </location>
</feature>
<feature type="region of interest" description="Disordered" evidence="1">
    <location>
        <begin position="421"/>
        <end position="445"/>
    </location>
</feature>
<keyword evidence="2" id="KW-0472">Membrane</keyword>
<feature type="transmembrane region" description="Helical" evidence="2">
    <location>
        <begin position="542"/>
        <end position="566"/>
    </location>
</feature>
<protein>
    <submittedName>
        <fullName evidence="4">Uncharacterized protein</fullName>
    </submittedName>
</protein>
<comment type="caution">
    <text evidence="4">The sequence shown here is derived from an EMBL/GenBank/DDBJ whole genome shotgun (WGS) entry which is preliminary data.</text>
</comment>
<reference evidence="4 5" key="1">
    <citation type="submission" date="2024-02" db="EMBL/GenBank/DDBJ databases">
        <authorList>
            <person name="Chen Y."/>
            <person name="Shah S."/>
            <person name="Dougan E. K."/>
            <person name="Thang M."/>
            <person name="Chan C."/>
        </authorList>
    </citation>
    <scope>NUCLEOTIDE SEQUENCE [LARGE SCALE GENOMIC DNA]</scope>
</reference>
<organism evidence="4 5">
    <name type="scientific">Durusdinium trenchii</name>
    <dbReference type="NCBI Taxonomy" id="1381693"/>
    <lineage>
        <taxon>Eukaryota</taxon>
        <taxon>Sar</taxon>
        <taxon>Alveolata</taxon>
        <taxon>Dinophyceae</taxon>
        <taxon>Suessiales</taxon>
        <taxon>Symbiodiniaceae</taxon>
        <taxon>Durusdinium</taxon>
    </lineage>
</organism>
<sequence>MIEGEHGSEEVVLQVQLEPQSDALKVSRKRKKIKRKRTVRPKCQVANEAQGCDSRVVALPRDSVLHRGSYAICEGDSGDEVAAGTHSVMISNLSIEAIMDPCVQCPTCRRHFSPHRVGDEKKGGLKKPASSSREGAQERPRVLFSDADAEVVKYQKEEGESVGHEPKAGRSFSTASLATLEALASRGEGGFSCFAHVLLALVGVGRQTHTSLRQATDAYRNRDRCSCFVIVVVIILGHSFIFLLPLAFIFFGLTYVYQKGPRAEDIEDLVKVSSKQPYWMILITSILGAASTALIMGPPALHKPGRTGTLQTISRIGKMGFTLYLLVRTLYTWTEELAELQKIVANEFSRHVGLSTVLRTLMLSMVQSATSSQWSRYADQFVLMLVYNDYLNFRKAHDDDFVGRWGAYMKKIQDAEQSGKLAAESLSSRPYSGNDEEREGEEKGFAPSMLDPGRLILLIQRMKERNGLTSTPPWSKKRDGASGDEQTEQIALGAGRWGRRIWACGHEMGKLIFSVYIVVLLVRCWTFGWGVALVYFPLFTILYPWVTLIVLMFMILMRLLLVDFLMRILIIRQRHKGCRDRVQALCRYCCCLRRGHRKSRDSLKFEACDGKEDEMRLYPSPEEEPTEEDRKKRRKEDHVKLRTIANAMASTGFLPGNFDRALWPQLQCCGKPMPRLPGLLYTNISSEKGSQEELRRNYEHEVAVLQATGITRDGWCYVIIYAAIGKVMVDFMVVVLTRFMAGVGYMDCVVLTLTDRSWQRWMEQFDYMDTINWINRWVNAIW</sequence>
<dbReference type="EMBL" id="CAXAMN010012114">
    <property type="protein sequence ID" value="CAK9037323.1"/>
    <property type="molecule type" value="Genomic_DNA"/>
</dbReference>